<dbReference type="AlphaFoldDB" id="D5SY90"/>
<dbReference type="HOGENOM" id="CLU_041548_0_0_0"/>
<reference evidence="2 3" key="1">
    <citation type="journal article" date="2010" name="Stand. Genomic Sci.">
        <title>Complete genome sequence of Planctomyces limnophilus type strain (Mu 290).</title>
        <authorList>
            <person name="Labutti K."/>
            <person name="Sikorski J."/>
            <person name="Schneider S."/>
            <person name="Nolan M."/>
            <person name="Lucas S."/>
            <person name="Glavina Del Rio T."/>
            <person name="Tice H."/>
            <person name="Cheng J.F."/>
            <person name="Goodwin L."/>
            <person name="Pitluck S."/>
            <person name="Liolios K."/>
            <person name="Ivanova N."/>
            <person name="Mavromatis K."/>
            <person name="Mikhailova N."/>
            <person name="Pati A."/>
            <person name="Chen A."/>
            <person name="Palaniappan K."/>
            <person name="Land M."/>
            <person name="Hauser L."/>
            <person name="Chang Y.J."/>
            <person name="Jeffries C.D."/>
            <person name="Tindall B.J."/>
            <person name="Rohde M."/>
            <person name="Goker M."/>
            <person name="Woyke T."/>
            <person name="Bristow J."/>
            <person name="Eisen J.A."/>
            <person name="Markowitz V."/>
            <person name="Hugenholtz P."/>
            <person name="Kyrpides N.C."/>
            <person name="Klenk H.P."/>
            <person name="Lapidus A."/>
        </authorList>
    </citation>
    <scope>NUCLEOTIDE SEQUENCE [LARGE SCALE GENOMIC DNA]</scope>
    <source>
        <strain evidence="3">ATCC 43296 / DSM 3776 / IFAM 1008 / 290</strain>
    </source>
</reference>
<evidence type="ECO:0000313" key="2">
    <source>
        <dbReference type="EMBL" id="ADG69883.1"/>
    </source>
</evidence>
<accession>D5SY90</accession>
<dbReference type="PROSITE" id="PS50943">
    <property type="entry name" value="HTH_CROC1"/>
    <property type="match status" value="1"/>
</dbReference>
<dbReference type="CDD" id="cd00093">
    <property type="entry name" value="HTH_XRE"/>
    <property type="match status" value="1"/>
</dbReference>
<dbReference type="EMBL" id="CP001744">
    <property type="protein sequence ID" value="ADG69883.1"/>
    <property type="molecule type" value="Genomic_DNA"/>
</dbReference>
<dbReference type="GO" id="GO:0003677">
    <property type="term" value="F:DNA binding"/>
    <property type="evidence" value="ECO:0007669"/>
    <property type="project" value="InterPro"/>
</dbReference>
<dbReference type="STRING" id="521674.Plim_4072"/>
<dbReference type="PANTHER" id="PTHR38431:SF1">
    <property type="entry name" value="BLL2305 PROTEIN"/>
    <property type="match status" value="1"/>
</dbReference>
<evidence type="ECO:0000259" key="1">
    <source>
        <dbReference type="PROSITE" id="PS50943"/>
    </source>
</evidence>
<dbReference type="Proteomes" id="UP000002220">
    <property type="component" value="Chromosome"/>
</dbReference>
<dbReference type="eggNOG" id="COG1910">
    <property type="taxonomic scope" value="Bacteria"/>
</dbReference>
<dbReference type="eggNOG" id="COG1476">
    <property type="taxonomic scope" value="Bacteria"/>
</dbReference>
<feature type="domain" description="HTH cro/C1-type" evidence="1">
    <location>
        <begin position="32"/>
        <end position="86"/>
    </location>
</feature>
<dbReference type="Pfam" id="PF12727">
    <property type="entry name" value="PBP_like"/>
    <property type="match status" value="1"/>
</dbReference>
<organism evidence="2 3">
    <name type="scientific">Planctopirus limnophila (strain ATCC 43296 / DSM 3776 / IFAM 1008 / Mu 290)</name>
    <name type="common">Planctomyces limnophilus</name>
    <dbReference type="NCBI Taxonomy" id="521674"/>
    <lineage>
        <taxon>Bacteria</taxon>
        <taxon>Pseudomonadati</taxon>
        <taxon>Planctomycetota</taxon>
        <taxon>Planctomycetia</taxon>
        <taxon>Planctomycetales</taxon>
        <taxon>Planctomycetaceae</taxon>
        <taxon>Planctopirus</taxon>
    </lineage>
</organism>
<dbReference type="Gene3D" id="1.10.260.40">
    <property type="entry name" value="lambda repressor-like DNA-binding domains"/>
    <property type="match status" value="1"/>
</dbReference>
<proteinExistence type="predicted"/>
<sequence length="380" mass="41180">MAGTTDKIIPSSVIILTSYGTIMTYPISANQVRKFRLLAGLTQQQLAEQSGISRTAVTAIEGAKLVPSVAAALALSRTLGASVEDLFDSSPINMPPKRPVWAWQPPSFWQTSTDETPHFLAEVGGELIQYPASARPVTTPWPVIGTQETNHDPSRTLVLAGCDPAAGLLAEKFALDTGMHLLVIPRSSRAALDLVAQGKAHLAGLHFSSPETPDGNVQLARESLDKGFALLRLANWDEGVAVQPAAKLKTLVSIQKSRLTWVGREQGSGARRCFDQLFHGKKKPAHEVHNHRAVAEAIRSGFVNAGICHKLASAEAGLDFLPVQQEAYDLCIPEAYFDDDRVQCLIRVVQSTSYRKVMAQLPGYDTSETGGISHYMVTHR</sequence>
<dbReference type="PANTHER" id="PTHR38431">
    <property type="entry name" value="BLL2305 PROTEIN"/>
    <property type="match status" value="1"/>
</dbReference>
<name>D5SY90_PLAL2</name>
<dbReference type="Pfam" id="PF01381">
    <property type="entry name" value="HTH_3"/>
    <property type="match status" value="1"/>
</dbReference>
<dbReference type="InterPro" id="IPR024370">
    <property type="entry name" value="PBP_domain"/>
</dbReference>
<dbReference type="SUPFAM" id="SSF53850">
    <property type="entry name" value="Periplasmic binding protein-like II"/>
    <property type="match status" value="1"/>
</dbReference>
<evidence type="ECO:0000313" key="3">
    <source>
        <dbReference type="Proteomes" id="UP000002220"/>
    </source>
</evidence>
<dbReference type="SUPFAM" id="SSF47413">
    <property type="entry name" value="lambda repressor-like DNA-binding domains"/>
    <property type="match status" value="1"/>
</dbReference>
<dbReference type="InterPro" id="IPR001387">
    <property type="entry name" value="Cro/C1-type_HTH"/>
</dbReference>
<dbReference type="OrthoDB" id="9805928at2"/>
<dbReference type="KEGG" id="plm:Plim_4072"/>
<keyword evidence="3" id="KW-1185">Reference proteome</keyword>
<gene>
    <name evidence="2" type="ordered locus">Plim_4072</name>
</gene>
<dbReference type="InterPro" id="IPR010982">
    <property type="entry name" value="Lambda_DNA-bd_dom_sf"/>
</dbReference>
<dbReference type="SMART" id="SM00530">
    <property type="entry name" value="HTH_XRE"/>
    <property type="match status" value="1"/>
</dbReference>
<protein>
    <submittedName>
        <fullName evidence="2">Helix-turn-helix domain protein</fullName>
    </submittedName>
</protein>